<reference evidence="2" key="1">
    <citation type="journal article" date="2022" name="Nat. Commun.">
        <title>Chromosome evolution and the genetic basis of agronomically important traits in greater yam.</title>
        <authorList>
            <person name="Bredeson J.V."/>
            <person name="Lyons J.B."/>
            <person name="Oniyinde I.O."/>
            <person name="Okereke N.R."/>
            <person name="Kolade O."/>
            <person name="Nnabue I."/>
            <person name="Nwadili C.O."/>
            <person name="Hribova E."/>
            <person name="Parker M."/>
            <person name="Nwogha J."/>
            <person name="Shu S."/>
            <person name="Carlson J."/>
            <person name="Kariba R."/>
            <person name="Muthemba S."/>
            <person name="Knop K."/>
            <person name="Barton G.J."/>
            <person name="Sherwood A.V."/>
            <person name="Lopez-Montes A."/>
            <person name="Asiedu R."/>
            <person name="Jamnadass R."/>
            <person name="Muchugi A."/>
            <person name="Goodstein D."/>
            <person name="Egesi C.N."/>
            <person name="Featherston J."/>
            <person name="Asfaw A."/>
            <person name="Simpson G.G."/>
            <person name="Dolezel J."/>
            <person name="Hendre P.S."/>
            <person name="Van Deynze A."/>
            <person name="Kumar P.L."/>
            <person name="Obidiegwu J.E."/>
            <person name="Bhattacharjee R."/>
            <person name="Rokhsar D.S."/>
        </authorList>
    </citation>
    <scope>NUCLEOTIDE SEQUENCE [LARGE SCALE GENOMIC DNA]</scope>
    <source>
        <strain evidence="2">cv. TDa95/00328</strain>
    </source>
</reference>
<protein>
    <submittedName>
        <fullName evidence="1">Cysteine-rich secretory protein-related protein</fullName>
    </submittedName>
</protein>
<proteinExistence type="predicted"/>
<gene>
    <name evidence="1" type="ORF">IHE45_08G020700</name>
</gene>
<evidence type="ECO:0000313" key="1">
    <source>
        <dbReference type="EMBL" id="KAH7673639.1"/>
    </source>
</evidence>
<name>A0ACB7VHR4_DIOAL</name>
<accession>A0ACB7VHR4</accession>
<dbReference type="EMBL" id="CM037018">
    <property type="protein sequence ID" value="KAH7673639.1"/>
    <property type="molecule type" value="Genomic_DNA"/>
</dbReference>
<keyword evidence="2" id="KW-1185">Reference proteome</keyword>
<comment type="caution">
    <text evidence="1">The sequence shown here is derived from an EMBL/GenBank/DDBJ whole genome shotgun (WGS) entry which is preliminary data.</text>
</comment>
<sequence>MAGHAVAQNSPDDFVNAHNSARNMVGVGPVTWDDTVAAYAKNYADQRIGDCELIHSNGPYGENLFGGSGADYSATDAVNAWVSEGQDYDYNSNTCAEGKVCGHYTQVVWKGSQQALVVLMWCVTMVASSSPATITLLVMSLVSALIRRIILGLHQSNYLTIYLSIYLKALC</sequence>
<evidence type="ECO:0000313" key="2">
    <source>
        <dbReference type="Proteomes" id="UP000827976"/>
    </source>
</evidence>
<organism evidence="1 2">
    <name type="scientific">Dioscorea alata</name>
    <name type="common">Purple yam</name>
    <dbReference type="NCBI Taxonomy" id="55571"/>
    <lineage>
        <taxon>Eukaryota</taxon>
        <taxon>Viridiplantae</taxon>
        <taxon>Streptophyta</taxon>
        <taxon>Embryophyta</taxon>
        <taxon>Tracheophyta</taxon>
        <taxon>Spermatophyta</taxon>
        <taxon>Magnoliopsida</taxon>
        <taxon>Liliopsida</taxon>
        <taxon>Dioscoreales</taxon>
        <taxon>Dioscoreaceae</taxon>
        <taxon>Dioscorea</taxon>
    </lineage>
</organism>
<dbReference type="Proteomes" id="UP000827976">
    <property type="component" value="Chromosome 8"/>
</dbReference>